<dbReference type="AlphaFoldDB" id="A0A7J7MTP8"/>
<reference evidence="1 2" key="1">
    <citation type="journal article" date="2020" name="IScience">
        <title>Genome Sequencing of the Endangered Kingdonia uniflora (Circaeasteraceae, Ranunculales) Reveals Potential Mechanisms of Evolutionary Specialization.</title>
        <authorList>
            <person name="Sun Y."/>
            <person name="Deng T."/>
            <person name="Zhang A."/>
            <person name="Moore M.J."/>
            <person name="Landis J.B."/>
            <person name="Lin N."/>
            <person name="Zhang H."/>
            <person name="Zhang X."/>
            <person name="Huang J."/>
            <person name="Zhang X."/>
            <person name="Sun H."/>
            <person name="Wang H."/>
        </authorList>
    </citation>
    <scope>NUCLEOTIDE SEQUENCE [LARGE SCALE GENOMIC DNA]</scope>
    <source>
        <strain evidence="1">TB1705</strain>
        <tissue evidence="1">Leaf</tissue>
    </source>
</reference>
<dbReference type="EMBL" id="JACGCM010001228">
    <property type="protein sequence ID" value="KAF6158266.1"/>
    <property type="molecule type" value="Genomic_DNA"/>
</dbReference>
<dbReference type="Proteomes" id="UP000541444">
    <property type="component" value="Unassembled WGS sequence"/>
</dbReference>
<gene>
    <name evidence="1" type="ORF">GIB67_020626</name>
</gene>
<accession>A0A7J7MTP8</accession>
<keyword evidence="2" id="KW-1185">Reference proteome</keyword>
<proteinExistence type="predicted"/>
<organism evidence="1 2">
    <name type="scientific">Kingdonia uniflora</name>
    <dbReference type="NCBI Taxonomy" id="39325"/>
    <lineage>
        <taxon>Eukaryota</taxon>
        <taxon>Viridiplantae</taxon>
        <taxon>Streptophyta</taxon>
        <taxon>Embryophyta</taxon>
        <taxon>Tracheophyta</taxon>
        <taxon>Spermatophyta</taxon>
        <taxon>Magnoliopsida</taxon>
        <taxon>Ranunculales</taxon>
        <taxon>Circaeasteraceae</taxon>
        <taxon>Kingdonia</taxon>
    </lineage>
</organism>
<name>A0A7J7MTP8_9MAGN</name>
<comment type="caution">
    <text evidence="1">The sequence shown here is derived from an EMBL/GenBank/DDBJ whole genome shotgun (WGS) entry which is preliminary data.</text>
</comment>
<sequence length="67" mass="7786">MFIVALHPHLSDDLLLPATSLLSGFSKFFFEMSLLIQQKWALPISSDLRRFVELRILVEKPCPLPYR</sequence>
<evidence type="ECO:0000313" key="2">
    <source>
        <dbReference type="Proteomes" id="UP000541444"/>
    </source>
</evidence>
<feature type="non-terminal residue" evidence="1">
    <location>
        <position position="67"/>
    </location>
</feature>
<evidence type="ECO:0000313" key="1">
    <source>
        <dbReference type="EMBL" id="KAF6158266.1"/>
    </source>
</evidence>
<protein>
    <submittedName>
        <fullName evidence="1">Uncharacterized protein</fullName>
    </submittedName>
</protein>